<evidence type="ECO:0000256" key="7">
    <source>
        <dbReference type="ARBA" id="ARBA00023135"/>
    </source>
</evidence>
<dbReference type="PANTHER" id="PTHR14094:SF9">
    <property type="entry name" value="SIGNAL RECOGNITION PARTICLE SUBUNIT SRP72"/>
    <property type="match status" value="1"/>
</dbReference>
<dbReference type="GO" id="GO:0006614">
    <property type="term" value="P:SRP-dependent cotranslational protein targeting to membrane"/>
    <property type="evidence" value="ECO:0007669"/>
    <property type="project" value="UniProtKB-UniRule"/>
</dbReference>
<feature type="domain" description="Signal recognition particle SRP72 subunit RNA-binding" evidence="12">
    <location>
        <begin position="539"/>
        <end position="587"/>
    </location>
</feature>
<evidence type="ECO:0000256" key="8">
    <source>
        <dbReference type="ARBA" id="ARBA00023274"/>
    </source>
</evidence>
<dbReference type="OrthoDB" id="5421607at2759"/>
<feature type="compositionally biased region" description="Basic residues" evidence="11">
    <location>
        <begin position="647"/>
        <end position="660"/>
    </location>
</feature>
<protein>
    <recommendedName>
        <fullName evidence="4 9">Signal recognition particle subunit SRP72</fullName>
    </recommendedName>
</protein>
<gene>
    <name evidence="13" type="ORF">INT44_001940</name>
</gene>
<comment type="caution">
    <text evidence="13">The sequence shown here is derived from an EMBL/GenBank/DDBJ whole genome shotgun (WGS) entry which is preliminary data.</text>
</comment>
<evidence type="ECO:0000256" key="3">
    <source>
        <dbReference type="ARBA" id="ARBA00007676"/>
    </source>
</evidence>
<evidence type="ECO:0000256" key="9">
    <source>
        <dbReference type="PIRNR" id="PIRNR038922"/>
    </source>
</evidence>
<evidence type="ECO:0000256" key="10">
    <source>
        <dbReference type="PROSITE-ProRule" id="PRU00339"/>
    </source>
</evidence>
<evidence type="ECO:0000313" key="13">
    <source>
        <dbReference type="EMBL" id="KAG2185150.1"/>
    </source>
</evidence>
<feature type="compositionally biased region" description="Basic and acidic residues" evidence="11">
    <location>
        <begin position="573"/>
        <end position="585"/>
    </location>
</feature>
<evidence type="ECO:0000259" key="12">
    <source>
        <dbReference type="Pfam" id="PF08492"/>
    </source>
</evidence>
<dbReference type="EMBL" id="JAEPRA010000005">
    <property type="protein sequence ID" value="KAG2185150.1"/>
    <property type="molecule type" value="Genomic_DNA"/>
</dbReference>
<organism evidence="13 14">
    <name type="scientific">Umbelopsis vinacea</name>
    <dbReference type="NCBI Taxonomy" id="44442"/>
    <lineage>
        <taxon>Eukaryota</taxon>
        <taxon>Fungi</taxon>
        <taxon>Fungi incertae sedis</taxon>
        <taxon>Mucoromycota</taxon>
        <taxon>Mucoromycotina</taxon>
        <taxon>Umbelopsidomycetes</taxon>
        <taxon>Umbelopsidales</taxon>
        <taxon>Umbelopsidaceae</taxon>
        <taxon>Umbelopsis</taxon>
    </lineage>
</organism>
<comment type="similarity">
    <text evidence="3 9">Belongs to the SRP72 family.</text>
</comment>
<keyword evidence="10" id="KW-0802">TPR repeat</keyword>
<dbReference type="PANTHER" id="PTHR14094">
    <property type="entry name" value="SIGNAL RECOGNITION PARTICLE 72"/>
    <property type="match status" value="1"/>
</dbReference>
<dbReference type="Pfam" id="PF13174">
    <property type="entry name" value="TPR_6"/>
    <property type="match status" value="1"/>
</dbReference>
<feature type="compositionally biased region" description="Basic residues" evidence="11">
    <location>
        <begin position="549"/>
        <end position="561"/>
    </location>
</feature>
<evidence type="ECO:0000256" key="1">
    <source>
        <dbReference type="ARBA" id="ARBA00004240"/>
    </source>
</evidence>
<feature type="repeat" description="TPR" evidence="10">
    <location>
        <begin position="455"/>
        <end position="488"/>
    </location>
</feature>
<accession>A0A8H7UJ80</accession>
<comment type="subcellular location">
    <subcellularLocation>
        <location evidence="2 9">Cytoplasm</location>
    </subcellularLocation>
    <subcellularLocation>
        <location evidence="1">Endoplasmic reticulum</location>
    </subcellularLocation>
</comment>
<evidence type="ECO:0000256" key="5">
    <source>
        <dbReference type="ARBA" id="ARBA00022490"/>
    </source>
</evidence>
<evidence type="ECO:0000256" key="6">
    <source>
        <dbReference type="ARBA" id="ARBA00022824"/>
    </source>
</evidence>
<dbReference type="Pfam" id="PF08492">
    <property type="entry name" value="SRP72"/>
    <property type="match status" value="1"/>
</dbReference>
<dbReference type="SMART" id="SM00028">
    <property type="entry name" value="TPR"/>
    <property type="match status" value="4"/>
</dbReference>
<dbReference type="GO" id="GO:0005786">
    <property type="term" value="C:signal recognition particle, endoplasmic reticulum targeting"/>
    <property type="evidence" value="ECO:0007669"/>
    <property type="project" value="UniProtKB-UniRule"/>
</dbReference>
<dbReference type="InterPro" id="IPR019734">
    <property type="entry name" value="TPR_rpt"/>
</dbReference>
<evidence type="ECO:0000256" key="11">
    <source>
        <dbReference type="SAM" id="MobiDB-lite"/>
    </source>
</evidence>
<dbReference type="GO" id="GO:0043022">
    <property type="term" value="F:ribosome binding"/>
    <property type="evidence" value="ECO:0007669"/>
    <property type="project" value="TreeGrafter"/>
</dbReference>
<evidence type="ECO:0000313" key="14">
    <source>
        <dbReference type="Proteomes" id="UP000612746"/>
    </source>
</evidence>
<keyword evidence="7 9" id="KW-0733">Signal recognition particle</keyword>
<dbReference type="AlphaFoldDB" id="A0A8H7UJ80"/>
<feature type="compositionally biased region" description="Basic residues" evidence="11">
    <location>
        <begin position="586"/>
        <end position="596"/>
    </location>
</feature>
<keyword evidence="14" id="KW-1185">Reference proteome</keyword>
<feature type="compositionally biased region" description="Gly residues" evidence="11">
    <location>
        <begin position="605"/>
        <end position="614"/>
    </location>
</feature>
<name>A0A8H7UJ80_9FUNG</name>
<dbReference type="Proteomes" id="UP000612746">
    <property type="component" value="Unassembled WGS sequence"/>
</dbReference>
<dbReference type="PIRSF" id="PIRSF038922">
    <property type="entry name" value="SRP72"/>
    <property type="match status" value="1"/>
</dbReference>
<keyword evidence="8 9" id="KW-0687">Ribonucleoprotein</keyword>
<dbReference type="InterPro" id="IPR011990">
    <property type="entry name" value="TPR-like_helical_dom_sf"/>
</dbReference>
<dbReference type="PROSITE" id="PS50005">
    <property type="entry name" value="TPR"/>
    <property type="match status" value="1"/>
</dbReference>
<keyword evidence="6" id="KW-0256">Endoplasmic reticulum</keyword>
<dbReference type="Gene3D" id="1.25.40.10">
    <property type="entry name" value="Tetratricopeptide repeat domain"/>
    <property type="match status" value="2"/>
</dbReference>
<proteinExistence type="inferred from homology"/>
<evidence type="ECO:0000256" key="4">
    <source>
        <dbReference type="ARBA" id="ARBA00018350"/>
    </source>
</evidence>
<dbReference type="SUPFAM" id="SSF48452">
    <property type="entry name" value="TPR-like"/>
    <property type="match status" value="1"/>
</dbReference>
<dbReference type="InterPro" id="IPR031545">
    <property type="entry name" value="SRP72_TPR-like"/>
</dbReference>
<evidence type="ECO:0000256" key="2">
    <source>
        <dbReference type="ARBA" id="ARBA00004496"/>
    </source>
</evidence>
<dbReference type="InterPro" id="IPR026270">
    <property type="entry name" value="SRP72"/>
</dbReference>
<dbReference type="Pfam" id="PF17004">
    <property type="entry name" value="SRP_TPR_like"/>
    <property type="match status" value="1"/>
</dbReference>
<sequence length="660" mass="72776">MSSADQLPALFGELERFVSQAEYDKALKMCDKILSIASDDQDALHCKLITLIRLEKYSDALALLSRKFKGENKFLFERAYCLYRSNQLAQALEVIETANQSGQQDVATRHLEAQLNYRLENYAACLDIYRSLLDEMNDGEGSYYEVLANYNAVKASMITSTGSLNDKHALKDNIETYELAYNSACGQIAQGNLAKAQDLLESAKKICRESMIRDDYTEADIEQELAVIVAQLAYVYQLQGKTDQAVELYQSIVKSSSADPVVSAVVANNLVSAKKNEDLFDAAKKLKAASAKELDSKLFAHQKRVISMNEALLNLYMHKYNACTDLTQKLLEKYPGNEDLYLILAAVSAHQNKNSKALSDLESFAKEQPQSLAIRFAIIQLQLIDSKRNAALETLESYLNEVKSQPEVYYQPALIALLVWLYEQTGQSERAMQTLDDASAQWKKGTSSTSTKPPSSILKQTAAFKLKAGRFQDAVTDYEQLVKADPMDAQAIAGLITAYAEVNPALAEKYGNSLPAFESGELDLVTLEHVVPGVKRRYVKKDGKDGHVAKKSKNKKKRKALLPKQYDAQATPDPERWLPKRERSSYRAKGKNRKALVKGSQGTSDVGGGIGGTGSANIAGMPKPVPVAATPEAQPEAVAANSPKPKPAAKKKKKGKGNKW</sequence>
<keyword evidence="5 9" id="KW-0963">Cytoplasm</keyword>
<feature type="region of interest" description="Disordered" evidence="11">
    <location>
        <begin position="541"/>
        <end position="660"/>
    </location>
</feature>
<dbReference type="GO" id="GO:0008312">
    <property type="term" value="F:7S RNA binding"/>
    <property type="evidence" value="ECO:0007669"/>
    <property type="project" value="InterPro"/>
</dbReference>
<reference evidence="13" key="1">
    <citation type="submission" date="2020-12" db="EMBL/GenBank/DDBJ databases">
        <title>Metabolic potential, ecology and presence of endohyphal bacteria is reflected in genomic diversity of Mucoromycotina.</title>
        <authorList>
            <person name="Muszewska A."/>
            <person name="Okrasinska A."/>
            <person name="Steczkiewicz K."/>
            <person name="Drgas O."/>
            <person name="Orlowska M."/>
            <person name="Perlinska-Lenart U."/>
            <person name="Aleksandrzak-Piekarczyk T."/>
            <person name="Szatraj K."/>
            <person name="Zielenkiewicz U."/>
            <person name="Pilsyk S."/>
            <person name="Malc E."/>
            <person name="Mieczkowski P."/>
            <person name="Kruszewska J.S."/>
            <person name="Biernat P."/>
            <person name="Pawlowska J."/>
        </authorList>
    </citation>
    <scope>NUCLEOTIDE SEQUENCE</scope>
    <source>
        <strain evidence="13">WA0000051536</strain>
    </source>
</reference>
<dbReference type="InterPro" id="IPR013699">
    <property type="entry name" value="Signal_recog_part_SRP72_RNA-bd"/>
</dbReference>
<dbReference type="GO" id="GO:0005783">
    <property type="term" value="C:endoplasmic reticulum"/>
    <property type="evidence" value="ECO:0007669"/>
    <property type="project" value="UniProtKB-SubCell"/>
</dbReference>
<comment type="function">
    <text evidence="9">Component of the signal recognition particle (SRP) complex, a ribonucleoprotein complex that mediates the cotranslational targeting of secretory and membrane proteins to the endoplasmic reticulum (ER).</text>
</comment>